<dbReference type="InterPro" id="IPR050834">
    <property type="entry name" value="Glycosyltransf_2"/>
</dbReference>
<dbReference type="CAZy" id="GT2">
    <property type="family name" value="Glycosyltransferase Family 2"/>
</dbReference>
<dbReference type="GO" id="GO:0016740">
    <property type="term" value="F:transferase activity"/>
    <property type="evidence" value="ECO:0007669"/>
    <property type="project" value="UniProtKB-KW"/>
</dbReference>
<dbReference type="SUPFAM" id="SSF53448">
    <property type="entry name" value="Nucleotide-diphospho-sugar transferases"/>
    <property type="match status" value="1"/>
</dbReference>
<dbReference type="AlphaFoldDB" id="A0LS42"/>
<dbReference type="Gene3D" id="3.90.550.10">
    <property type="entry name" value="Spore Coat Polysaccharide Biosynthesis Protein SpsA, Chain A"/>
    <property type="match status" value="1"/>
</dbReference>
<organism evidence="4 5">
    <name type="scientific">Acidothermus cellulolyticus (strain ATCC 43068 / DSM 8971 / 11B)</name>
    <dbReference type="NCBI Taxonomy" id="351607"/>
    <lineage>
        <taxon>Bacteria</taxon>
        <taxon>Bacillati</taxon>
        <taxon>Actinomycetota</taxon>
        <taxon>Actinomycetes</taxon>
        <taxon>Acidothermales</taxon>
        <taxon>Acidothermaceae</taxon>
        <taxon>Acidothermus</taxon>
    </lineage>
</organism>
<dbReference type="Proteomes" id="UP000008221">
    <property type="component" value="Chromosome"/>
</dbReference>
<dbReference type="KEGG" id="ace:Acel_0479"/>
<dbReference type="STRING" id="351607.Acel_0479"/>
<dbReference type="HOGENOM" id="CLU_025996_24_2_11"/>
<reference evidence="4 5" key="1">
    <citation type="journal article" date="2009" name="Genome Res.">
        <title>Complete genome of the cellulolytic thermophile Acidothermus cellulolyticus 11B provides insights into its ecophysiological and evolutionary adaptations.</title>
        <authorList>
            <person name="Barabote R.D."/>
            <person name="Xie G."/>
            <person name="Leu D.H."/>
            <person name="Normand P."/>
            <person name="Necsulea A."/>
            <person name="Daubin V."/>
            <person name="Medigue C."/>
            <person name="Adney W.S."/>
            <person name="Xu X.C."/>
            <person name="Lapidus A."/>
            <person name="Parales R.E."/>
            <person name="Detter C."/>
            <person name="Pujic P."/>
            <person name="Bruce D."/>
            <person name="Lavire C."/>
            <person name="Challacombe J.F."/>
            <person name="Brettin T.S."/>
            <person name="Berry A.M."/>
        </authorList>
    </citation>
    <scope>NUCLEOTIDE SEQUENCE [LARGE SCALE GENOMIC DNA]</scope>
    <source>
        <strain evidence="5">ATCC 43068 / DSM 8971 / 11B</strain>
    </source>
</reference>
<dbReference type="PANTHER" id="PTHR43685:SF3">
    <property type="entry name" value="SLR2126 PROTEIN"/>
    <property type="match status" value="1"/>
</dbReference>
<evidence type="ECO:0000313" key="4">
    <source>
        <dbReference type="EMBL" id="ABK52252.1"/>
    </source>
</evidence>
<feature type="domain" description="Glycosyltransferase 2-like" evidence="2">
    <location>
        <begin position="4"/>
        <end position="128"/>
    </location>
</feature>
<evidence type="ECO:0000313" key="5">
    <source>
        <dbReference type="Proteomes" id="UP000008221"/>
    </source>
</evidence>
<gene>
    <name evidence="4" type="ordered locus">Acel_0479</name>
</gene>
<dbReference type="InParanoid" id="A0LS42"/>
<evidence type="ECO:0000259" key="2">
    <source>
        <dbReference type="Pfam" id="PF00535"/>
    </source>
</evidence>
<dbReference type="eggNOG" id="COG1216">
    <property type="taxonomic scope" value="Bacteria"/>
</dbReference>
<sequence length="341" mass="38545">MDLSVVIITRDATRDLRRLLRSLESQVLRVGAEVIVVDDGSRRPDAVANVCATFAGPIRLLRRARGEGSRAASRNRGIDAARGRVVLFLDSDQVAPETLLSEHLRYHRAFDRACVIGFRRHAGPGRTVQCLRPEVRTRVTSRWSENIRALASAWYLTFTCNLSVTRDVLVDIHGFDEGFVGWGLEDSELGLRAWQHGAVIVHNPYAWTIDYGHVVRTDPQRMQEWQANRSHFLHKHAKDAGSALALLDNYPRGPGSLGFRWLESYERFERQCRVNLGRPESTPAAPASVTVINHDDLNEVRERISHGESLDIIDFLPSSGLDLEIQLSPAERIRYWVGGRW</sequence>
<dbReference type="Pfam" id="PF02709">
    <property type="entry name" value="Glyco_transf_7C"/>
    <property type="match status" value="1"/>
</dbReference>
<feature type="domain" description="Galactosyltransferase C-terminal" evidence="3">
    <location>
        <begin position="157"/>
        <end position="200"/>
    </location>
</feature>
<dbReference type="InterPro" id="IPR029044">
    <property type="entry name" value="Nucleotide-diphossugar_trans"/>
</dbReference>
<dbReference type="EMBL" id="CP000481">
    <property type="protein sequence ID" value="ABK52252.1"/>
    <property type="molecule type" value="Genomic_DNA"/>
</dbReference>
<dbReference type="Pfam" id="PF00535">
    <property type="entry name" value="Glycos_transf_2"/>
    <property type="match status" value="1"/>
</dbReference>
<dbReference type="RefSeq" id="WP_011719315.1">
    <property type="nucleotide sequence ID" value="NC_008578.1"/>
</dbReference>
<keyword evidence="1 4" id="KW-0808">Transferase</keyword>
<keyword evidence="5" id="KW-1185">Reference proteome</keyword>
<evidence type="ECO:0000259" key="3">
    <source>
        <dbReference type="Pfam" id="PF02709"/>
    </source>
</evidence>
<evidence type="ECO:0000256" key="1">
    <source>
        <dbReference type="ARBA" id="ARBA00022679"/>
    </source>
</evidence>
<dbReference type="PANTHER" id="PTHR43685">
    <property type="entry name" value="GLYCOSYLTRANSFERASE"/>
    <property type="match status" value="1"/>
</dbReference>
<proteinExistence type="predicted"/>
<dbReference type="OrthoDB" id="4120491at2"/>
<accession>A0LS42</accession>
<protein>
    <submittedName>
        <fullName evidence="4">Glycosyl transferase, family 2</fullName>
    </submittedName>
</protein>
<dbReference type="InterPro" id="IPR027791">
    <property type="entry name" value="Galactosyl_T_C"/>
</dbReference>
<dbReference type="InterPro" id="IPR001173">
    <property type="entry name" value="Glyco_trans_2-like"/>
</dbReference>
<name>A0LS42_ACIC1</name>